<sequence length="411" mass="43969">MDMDHRCLVLSGRLLDGQDPAIVHARLAAAFGLEMSGLRERVFERAPLIIRRGLDPAAADAQVAQLRALGVEAESLPDSEALVWLRRGQQVRGPIPEAALTRYAQPGDQWCHDGGQQWFTWQPVAIEAPLPPPLAATVTATDQFTQATTTESSRQLPPPLPELEQQQDESSPLPPSSADEPAAAKGPLSRFAVAAALLGLLVMVWRSLAPLATLIALGALLFLYRRPLLRGRVYAVAALMLSATALFLWLAQPAPVATAAAHHYVARPLKPLAPSERAVAAEAPVPCKAQAVAPKNDEDRFLLTGQRVLTGRAQRKGDTYVAEAAVSVNGQCQPDALQLYVFRNGVFIGTALEAAASPATTKLADFDLVDDQHLRITLAQCTDKPGDCAVTTIRQIAVLPGASGWTLGELK</sequence>
<feature type="transmembrane region" description="Helical" evidence="2">
    <location>
        <begin position="191"/>
        <end position="224"/>
    </location>
</feature>
<feature type="region of interest" description="Disordered" evidence="1">
    <location>
        <begin position="145"/>
        <end position="183"/>
    </location>
</feature>
<evidence type="ECO:0008006" key="5">
    <source>
        <dbReference type="Google" id="ProtNLM"/>
    </source>
</evidence>
<name>A0ABV9C7N5_9GAMM</name>
<reference evidence="4" key="1">
    <citation type="journal article" date="2019" name="Int. J. Syst. Evol. Microbiol.">
        <title>The Global Catalogue of Microorganisms (GCM) 10K type strain sequencing project: providing services to taxonomists for standard genome sequencing and annotation.</title>
        <authorList>
            <consortium name="The Broad Institute Genomics Platform"/>
            <consortium name="The Broad Institute Genome Sequencing Center for Infectious Disease"/>
            <person name="Wu L."/>
            <person name="Ma J."/>
        </authorList>
    </citation>
    <scope>NUCLEOTIDE SEQUENCE [LARGE SCALE GENOMIC DNA]</scope>
    <source>
        <strain evidence="4">CCM 4481</strain>
    </source>
</reference>
<organism evidence="3 4">
    <name type="scientific">Dyella halodurans</name>
    <dbReference type="NCBI Taxonomy" id="1920171"/>
    <lineage>
        <taxon>Bacteria</taxon>
        <taxon>Pseudomonadati</taxon>
        <taxon>Pseudomonadota</taxon>
        <taxon>Gammaproteobacteria</taxon>
        <taxon>Lysobacterales</taxon>
        <taxon>Rhodanobacteraceae</taxon>
        <taxon>Dyella</taxon>
    </lineage>
</organism>
<evidence type="ECO:0000313" key="4">
    <source>
        <dbReference type="Proteomes" id="UP001595961"/>
    </source>
</evidence>
<feature type="compositionally biased region" description="Low complexity" evidence="1">
    <location>
        <begin position="145"/>
        <end position="155"/>
    </location>
</feature>
<comment type="caution">
    <text evidence="3">The sequence shown here is derived from an EMBL/GenBank/DDBJ whole genome shotgun (WGS) entry which is preliminary data.</text>
</comment>
<dbReference type="Proteomes" id="UP001595961">
    <property type="component" value="Unassembled WGS sequence"/>
</dbReference>
<accession>A0ABV9C7N5</accession>
<dbReference type="RefSeq" id="WP_266152247.1">
    <property type="nucleotide sequence ID" value="NZ_CP064028.1"/>
</dbReference>
<keyword evidence="4" id="KW-1185">Reference proteome</keyword>
<proteinExistence type="predicted"/>
<keyword evidence="2" id="KW-0472">Membrane</keyword>
<evidence type="ECO:0000313" key="3">
    <source>
        <dbReference type="EMBL" id="MFC4528847.1"/>
    </source>
</evidence>
<keyword evidence="2" id="KW-1133">Transmembrane helix</keyword>
<evidence type="ECO:0000256" key="2">
    <source>
        <dbReference type="SAM" id="Phobius"/>
    </source>
</evidence>
<keyword evidence="2" id="KW-0812">Transmembrane</keyword>
<feature type="transmembrane region" description="Helical" evidence="2">
    <location>
        <begin position="233"/>
        <end position="251"/>
    </location>
</feature>
<evidence type="ECO:0000256" key="1">
    <source>
        <dbReference type="SAM" id="MobiDB-lite"/>
    </source>
</evidence>
<dbReference type="EMBL" id="JBHSGA010000021">
    <property type="protein sequence ID" value="MFC4528847.1"/>
    <property type="molecule type" value="Genomic_DNA"/>
</dbReference>
<gene>
    <name evidence="3" type="ORF">ACFO5W_19550</name>
</gene>
<feature type="compositionally biased region" description="Low complexity" evidence="1">
    <location>
        <begin position="162"/>
        <end position="171"/>
    </location>
</feature>
<protein>
    <recommendedName>
        <fullName evidence="5">Glycosyl hydrolase family 98 putative carbohydrate-binding module domain-containing protein</fullName>
    </recommendedName>
</protein>